<evidence type="ECO:0000313" key="2">
    <source>
        <dbReference type="EMBL" id="GFG76039.1"/>
    </source>
</evidence>
<feature type="signal peptide" evidence="1">
    <location>
        <begin position="1"/>
        <end position="28"/>
    </location>
</feature>
<gene>
    <name evidence="2" type="primary">TB8.4</name>
    <name evidence="2" type="ORF">MBOT_34040</name>
</gene>
<dbReference type="GO" id="GO:0020037">
    <property type="term" value="F:heme binding"/>
    <property type="evidence" value="ECO:0007669"/>
    <property type="project" value="InterPro"/>
</dbReference>
<sequence>MTKLLTRLPVAVGALVVSVTAGIGVASADPGMDQVINTTCSYSQAVAALNAQDPAAAAQFNASPVAQSWLRTFLDSPPDQRQRMIQQVQSMPRAQQYAGLVVQIANTCNNY</sequence>
<proteinExistence type="predicted"/>
<dbReference type="Proteomes" id="UP000465361">
    <property type="component" value="Unassembled WGS sequence"/>
</dbReference>
<dbReference type="InterPro" id="IPR016572">
    <property type="entry name" value="UCP010611"/>
</dbReference>
<dbReference type="EMBL" id="BLKW01000004">
    <property type="protein sequence ID" value="GFG76039.1"/>
    <property type="molecule type" value="Genomic_DNA"/>
</dbReference>
<dbReference type="PIRSF" id="PIRSF010611">
    <property type="entry name" value="UCP010611"/>
    <property type="match status" value="1"/>
</dbReference>
<name>A0A7I9Y1U4_9MYCO</name>
<dbReference type="InterPro" id="IPR032407">
    <property type="entry name" value="MHB"/>
</dbReference>
<comment type="caution">
    <text evidence="2">The sequence shown here is derived from an EMBL/GenBank/DDBJ whole genome shotgun (WGS) entry which is preliminary data.</text>
</comment>
<evidence type="ECO:0000256" key="1">
    <source>
        <dbReference type="SAM" id="SignalP"/>
    </source>
</evidence>
<keyword evidence="1" id="KW-0732">Signal</keyword>
<organism evidence="2 3">
    <name type="scientific">Mycobacterium botniense</name>
    <dbReference type="NCBI Taxonomy" id="84962"/>
    <lineage>
        <taxon>Bacteria</taxon>
        <taxon>Bacillati</taxon>
        <taxon>Actinomycetota</taxon>
        <taxon>Actinomycetes</taxon>
        <taxon>Mycobacteriales</taxon>
        <taxon>Mycobacteriaceae</taxon>
        <taxon>Mycobacterium</taxon>
    </lineage>
</organism>
<dbReference type="NCBIfam" id="TIGR04529">
    <property type="entry name" value="MTB_hemophore"/>
    <property type="match status" value="1"/>
</dbReference>
<evidence type="ECO:0008006" key="4">
    <source>
        <dbReference type="Google" id="ProtNLM"/>
    </source>
</evidence>
<reference evidence="2 3" key="1">
    <citation type="journal article" date="2019" name="Emerg. Microbes Infect.">
        <title>Comprehensive subspecies identification of 175 nontuberculous mycobacteria species based on 7547 genomic profiles.</title>
        <authorList>
            <person name="Matsumoto Y."/>
            <person name="Kinjo T."/>
            <person name="Motooka D."/>
            <person name="Nabeya D."/>
            <person name="Jung N."/>
            <person name="Uechi K."/>
            <person name="Horii T."/>
            <person name="Iida T."/>
            <person name="Fujita J."/>
            <person name="Nakamura S."/>
        </authorList>
    </citation>
    <scope>NUCLEOTIDE SEQUENCE [LARGE SCALE GENOMIC DNA]</scope>
    <source>
        <strain evidence="2 3">JCM 17322</strain>
    </source>
</reference>
<feature type="chain" id="PRO_5029736468" description="Hemophore-related protein" evidence="1">
    <location>
        <begin position="29"/>
        <end position="111"/>
    </location>
</feature>
<keyword evidence="3" id="KW-1185">Reference proteome</keyword>
<evidence type="ECO:0000313" key="3">
    <source>
        <dbReference type="Proteomes" id="UP000465361"/>
    </source>
</evidence>
<protein>
    <recommendedName>
        <fullName evidence="4">Hemophore-related protein</fullName>
    </recommendedName>
</protein>
<dbReference type="AlphaFoldDB" id="A0A7I9Y1U4"/>
<dbReference type="RefSeq" id="WP_163759100.1">
    <property type="nucleotide sequence ID" value="NZ_BLKW01000004.1"/>
</dbReference>
<accession>A0A7I9Y1U4</accession>